<gene>
    <name evidence="2" type="ORF">E5Q11_11060</name>
</gene>
<evidence type="ECO:0000313" key="2">
    <source>
        <dbReference type="EMBL" id="TGN39186.1"/>
    </source>
</evidence>
<dbReference type="Proteomes" id="UP000298325">
    <property type="component" value="Unassembled WGS sequence"/>
</dbReference>
<dbReference type="Pfam" id="PF08905">
    <property type="entry name" value="DUF1850"/>
    <property type="match status" value="1"/>
</dbReference>
<dbReference type="EMBL" id="SRPF01000003">
    <property type="protein sequence ID" value="TGN39186.1"/>
    <property type="molecule type" value="Genomic_DNA"/>
</dbReference>
<keyword evidence="1" id="KW-0732">Signal</keyword>
<evidence type="ECO:0000313" key="3">
    <source>
        <dbReference type="Proteomes" id="UP000298325"/>
    </source>
</evidence>
<evidence type="ECO:0000256" key="1">
    <source>
        <dbReference type="SAM" id="SignalP"/>
    </source>
</evidence>
<protein>
    <submittedName>
        <fullName evidence="2">DUF1850 domain-containing protein</fullName>
    </submittedName>
</protein>
<dbReference type="InterPro" id="IPR015001">
    <property type="entry name" value="DUF1850"/>
</dbReference>
<organism evidence="2 3">
    <name type="scientific">Marinobacter confluentis</name>
    <dbReference type="NCBI Taxonomy" id="1697557"/>
    <lineage>
        <taxon>Bacteria</taxon>
        <taxon>Pseudomonadati</taxon>
        <taxon>Pseudomonadota</taxon>
        <taxon>Gammaproteobacteria</taxon>
        <taxon>Pseudomonadales</taxon>
        <taxon>Marinobacteraceae</taxon>
        <taxon>Marinobacter</taxon>
    </lineage>
</organism>
<feature type="signal peptide" evidence="1">
    <location>
        <begin position="1"/>
        <end position="27"/>
    </location>
</feature>
<accession>A0A4Z1BB64</accession>
<sequence>MSSGLRMAARWLVGLLTWGCVSMSATAESAAAWELAVTGHSQAPLTRVSLPATGRWCLVWNHSVQGFPVIDCFRVDGEQLILDSSQTPDFAAGLGYTAGRGTLESDDQHGYRIVDMNVPISQNTLRLRVGSESVNHRIRVDSHTVSLSQLAANEPVEIRLIPAGEKGIELK</sequence>
<name>A0A4Z1BB64_9GAMM</name>
<comment type="caution">
    <text evidence="2">The sequence shown here is derived from an EMBL/GenBank/DDBJ whole genome shotgun (WGS) entry which is preliminary data.</text>
</comment>
<proteinExistence type="predicted"/>
<dbReference type="OrthoDB" id="7345320at2"/>
<dbReference type="AlphaFoldDB" id="A0A4Z1BB64"/>
<keyword evidence="3" id="KW-1185">Reference proteome</keyword>
<reference evidence="2 3" key="1">
    <citation type="submission" date="2019-04" db="EMBL/GenBank/DDBJ databases">
        <authorList>
            <person name="Park S."/>
            <person name="Yoon J.-H."/>
        </authorList>
    </citation>
    <scope>NUCLEOTIDE SEQUENCE [LARGE SCALE GENOMIC DNA]</scope>
    <source>
        <strain evidence="2 3">HJM-18</strain>
    </source>
</reference>
<feature type="chain" id="PRO_5021462037" evidence="1">
    <location>
        <begin position="28"/>
        <end position="171"/>
    </location>
</feature>